<dbReference type="EMBL" id="SOEO01000002">
    <property type="protein sequence ID" value="TDX84406.1"/>
    <property type="molecule type" value="Genomic_DNA"/>
</dbReference>
<accession>A0A4V3H2K0</accession>
<evidence type="ECO:0000313" key="1">
    <source>
        <dbReference type="EMBL" id="TDX84406.1"/>
    </source>
</evidence>
<proteinExistence type="predicted"/>
<reference evidence="1 2" key="1">
    <citation type="submission" date="2019-03" db="EMBL/GenBank/DDBJ databases">
        <title>Genomic Encyclopedia of Type Strains, Phase III (KMG-III): the genomes of soil and plant-associated and newly described type strains.</title>
        <authorList>
            <person name="Whitman W."/>
        </authorList>
    </citation>
    <scope>NUCLEOTIDE SEQUENCE [LARGE SCALE GENOMIC DNA]</scope>
    <source>
        <strain evidence="1 2">CGMCC 1.12802</strain>
    </source>
</reference>
<dbReference type="OrthoDB" id="1447403at2"/>
<sequence length="177" mass="20050">MKLIIGIITLSFLMLNCNKKNSSSNKELKMDNKELINHIKLAINPKFQDWVVFKNGIYIIFDDADTIKDIHNEALKQMREFGPVYAGGPAGDFGITTLNKTDGWIVSGHGYGMYTYVNPLELSIKNPSDSEIGLFGRNKRDLDGKNPEIIFVNHKKQSLQILFRFLGNDKIGFYADC</sequence>
<name>A0A4V3H2K0_9FLAO</name>
<dbReference type="AlphaFoldDB" id="A0A4V3H2K0"/>
<keyword evidence="2" id="KW-1185">Reference proteome</keyword>
<comment type="caution">
    <text evidence="1">The sequence shown here is derived from an EMBL/GenBank/DDBJ whole genome shotgun (WGS) entry which is preliminary data.</text>
</comment>
<evidence type="ECO:0000313" key="2">
    <source>
        <dbReference type="Proteomes" id="UP000295313"/>
    </source>
</evidence>
<dbReference type="Proteomes" id="UP000295313">
    <property type="component" value="Unassembled WGS sequence"/>
</dbReference>
<organism evidence="1 2">
    <name type="scientific">Epilithonimonas xixisoli</name>
    <dbReference type="NCBI Taxonomy" id="1476462"/>
    <lineage>
        <taxon>Bacteria</taxon>
        <taxon>Pseudomonadati</taxon>
        <taxon>Bacteroidota</taxon>
        <taxon>Flavobacteriia</taxon>
        <taxon>Flavobacteriales</taxon>
        <taxon>Weeksellaceae</taxon>
        <taxon>Chryseobacterium group</taxon>
        <taxon>Epilithonimonas</taxon>
    </lineage>
</organism>
<protein>
    <submittedName>
        <fullName evidence="1">Uncharacterized protein</fullName>
    </submittedName>
</protein>
<gene>
    <name evidence="1" type="ORF">B0I22_2024</name>
</gene>